<feature type="transmembrane region" description="Helical" evidence="7">
    <location>
        <begin position="181"/>
        <end position="202"/>
    </location>
</feature>
<dbReference type="OrthoDB" id="7957355at2"/>
<feature type="transmembrane region" description="Helical" evidence="7">
    <location>
        <begin position="214"/>
        <end position="235"/>
    </location>
</feature>
<keyword evidence="4 7" id="KW-0812">Transmembrane</keyword>
<evidence type="ECO:0000313" key="10">
    <source>
        <dbReference type="Proteomes" id="UP000253759"/>
    </source>
</evidence>
<sequence>MLLPFAGVAIFVVAFEAVVRLGVLPQRFFPPPSVMVWALSNLITQPEFHWALWNTLSSWAAALLLAAVFALPIGFAMGASPLVYSALRLTTEFLRPIPSVALIPAAILLIGANVEAKIYLAAFSAFWPILIQTVYGMRDIDPTALETARSFRIGRGDIWTRIMLPSASPYIGTGLRIASAVALIIVVTMEIVVGIPGIGLMIINARQGANVPNVYALILASGLLGWALNTMFAVIEARLLHWHPSYRSVTP</sequence>
<keyword evidence="10" id="KW-1185">Reference proteome</keyword>
<comment type="similarity">
    <text evidence="7">Belongs to the binding-protein-dependent transport system permease family.</text>
</comment>
<dbReference type="GO" id="GO:0055085">
    <property type="term" value="P:transmembrane transport"/>
    <property type="evidence" value="ECO:0007669"/>
    <property type="project" value="InterPro"/>
</dbReference>
<dbReference type="AlphaFoldDB" id="A0A369W8E2"/>
<evidence type="ECO:0000256" key="5">
    <source>
        <dbReference type="ARBA" id="ARBA00022989"/>
    </source>
</evidence>
<evidence type="ECO:0000256" key="1">
    <source>
        <dbReference type="ARBA" id="ARBA00004651"/>
    </source>
</evidence>
<gene>
    <name evidence="9" type="ORF">DVH29_03875</name>
</gene>
<dbReference type="InterPro" id="IPR000515">
    <property type="entry name" value="MetI-like"/>
</dbReference>
<organism evidence="9 10">
    <name type="scientific">Pelagibacterium lacus</name>
    <dbReference type="NCBI Taxonomy" id="2282655"/>
    <lineage>
        <taxon>Bacteria</taxon>
        <taxon>Pseudomonadati</taxon>
        <taxon>Pseudomonadota</taxon>
        <taxon>Alphaproteobacteria</taxon>
        <taxon>Hyphomicrobiales</taxon>
        <taxon>Devosiaceae</taxon>
        <taxon>Pelagibacterium</taxon>
    </lineage>
</organism>
<evidence type="ECO:0000256" key="4">
    <source>
        <dbReference type="ARBA" id="ARBA00022692"/>
    </source>
</evidence>
<dbReference type="Proteomes" id="UP000253759">
    <property type="component" value="Unassembled WGS sequence"/>
</dbReference>
<dbReference type="PANTHER" id="PTHR30151:SF0">
    <property type="entry name" value="ABC TRANSPORTER PERMEASE PROTEIN MJ0413-RELATED"/>
    <property type="match status" value="1"/>
</dbReference>
<keyword evidence="2 7" id="KW-0813">Transport</keyword>
<reference evidence="10" key="1">
    <citation type="submission" date="2018-07" db="EMBL/GenBank/DDBJ databases">
        <authorList>
            <person name="Liu B.-T."/>
            <person name="Du Z."/>
        </authorList>
    </citation>
    <scope>NUCLEOTIDE SEQUENCE [LARGE SCALE GENOMIC DNA]</scope>
    <source>
        <strain evidence="10">XYN52</strain>
    </source>
</reference>
<dbReference type="PROSITE" id="PS50928">
    <property type="entry name" value="ABC_TM1"/>
    <property type="match status" value="1"/>
</dbReference>
<evidence type="ECO:0000256" key="2">
    <source>
        <dbReference type="ARBA" id="ARBA00022448"/>
    </source>
</evidence>
<keyword evidence="6 7" id="KW-0472">Membrane</keyword>
<evidence type="ECO:0000256" key="3">
    <source>
        <dbReference type="ARBA" id="ARBA00022475"/>
    </source>
</evidence>
<dbReference type="EMBL" id="QQNH01000003">
    <property type="protein sequence ID" value="RDE10105.1"/>
    <property type="molecule type" value="Genomic_DNA"/>
</dbReference>
<dbReference type="PANTHER" id="PTHR30151">
    <property type="entry name" value="ALKANE SULFONATE ABC TRANSPORTER-RELATED, MEMBRANE SUBUNIT"/>
    <property type="match status" value="1"/>
</dbReference>
<feature type="transmembrane region" description="Helical" evidence="7">
    <location>
        <begin position="59"/>
        <end position="84"/>
    </location>
</feature>
<name>A0A369W8E2_9HYPH</name>
<protein>
    <submittedName>
        <fullName evidence="9">ABC transporter permease</fullName>
    </submittedName>
</protein>
<evidence type="ECO:0000313" key="9">
    <source>
        <dbReference type="EMBL" id="RDE10105.1"/>
    </source>
</evidence>
<dbReference type="Gene3D" id="1.10.3720.10">
    <property type="entry name" value="MetI-like"/>
    <property type="match status" value="1"/>
</dbReference>
<feature type="domain" description="ABC transmembrane type-1" evidence="8">
    <location>
        <begin position="52"/>
        <end position="236"/>
    </location>
</feature>
<dbReference type="GO" id="GO:0005886">
    <property type="term" value="C:plasma membrane"/>
    <property type="evidence" value="ECO:0007669"/>
    <property type="project" value="UniProtKB-SubCell"/>
</dbReference>
<keyword evidence="5 7" id="KW-1133">Transmembrane helix</keyword>
<dbReference type="Pfam" id="PF00528">
    <property type="entry name" value="BPD_transp_1"/>
    <property type="match status" value="1"/>
</dbReference>
<proteinExistence type="inferred from homology"/>
<evidence type="ECO:0000259" key="8">
    <source>
        <dbReference type="PROSITE" id="PS50928"/>
    </source>
</evidence>
<dbReference type="SUPFAM" id="SSF161098">
    <property type="entry name" value="MetI-like"/>
    <property type="match status" value="1"/>
</dbReference>
<evidence type="ECO:0000256" key="6">
    <source>
        <dbReference type="ARBA" id="ARBA00023136"/>
    </source>
</evidence>
<evidence type="ECO:0000256" key="7">
    <source>
        <dbReference type="RuleBase" id="RU363032"/>
    </source>
</evidence>
<comment type="subcellular location">
    <subcellularLocation>
        <location evidence="1 7">Cell membrane</location>
        <topology evidence="1 7">Multi-pass membrane protein</topology>
    </subcellularLocation>
</comment>
<keyword evidence="3" id="KW-1003">Cell membrane</keyword>
<accession>A0A369W8E2</accession>
<dbReference type="InterPro" id="IPR035906">
    <property type="entry name" value="MetI-like_sf"/>
</dbReference>
<comment type="caution">
    <text evidence="9">The sequence shown here is derived from an EMBL/GenBank/DDBJ whole genome shotgun (WGS) entry which is preliminary data.</text>
</comment>